<dbReference type="Proteomes" id="UP001497600">
    <property type="component" value="Chromosome G"/>
</dbReference>
<feature type="chain" id="PRO_5045588097" description="Opaque-phase-specific protein OP4" evidence="1">
    <location>
        <begin position="21"/>
        <end position="332"/>
    </location>
</feature>
<sequence>MKLSNATLLAVLATASFVSAAPTEHAFESTALVTRQDATDLLDILSELKTVNAKRDLAEGDDHTELSKRADSLIGQLITALANSGIIGEIWTTMTTDPAIKSELGALIKGAVQQAIVSGPALIKAFWNSGLIGNVFKTLLNDADLKSVLLGIAKSLFSTASNILLSYGKGGSTTAAAAPAPAATPAAYKREDVLDKRDLASLITTIVTEIKNSGIVSSLINKVLADPQKSISLLTTALSKGVVLFQDVYGWAKQSGVLDSALNYLKNNGGSIVKALGSFLAGELSSGGLSASDINNAPGTAVGTTTATAAAAPAAAAPAATTAATVYKRMLY</sequence>
<protein>
    <recommendedName>
        <fullName evidence="4">Opaque-phase-specific protein OP4</fullName>
    </recommendedName>
</protein>
<evidence type="ECO:0000313" key="3">
    <source>
        <dbReference type="Proteomes" id="UP001497600"/>
    </source>
</evidence>
<reference evidence="2 3" key="1">
    <citation type="submission" date="2024-01" db="EMBL/GenBank/DDBJ databases">
        <authorList>
            <consortium name="Genoscope - CEA"/>
            <person name="William W."/>
        </authorList>
    </citation>
    <scope>NUCLEOTIDE SEQUENCE [LARGE SCALE GENOMIC DNA]</scope>
    <source>
        <strain evidence="2 3">29B2s-10</strain>
    </source>
</reference>
<name>A0ABP0EH70_9ASCO</name>
<proteinExistence type="predicted"/>
<evidence type="ECO:0000313" key="2">
    <source>
        <dbReference type="EMBL" id="CAK7916915.1"/>
    </source>
</evidence>
<organism evidence="2 3">
    <name type="scientific">[Candida] anglica</name>
    <dbReference type="NCBI Taxonomy" id="148631"/>
    <lineage>
        <taxon>Eukaryota</taxon>
        <taxon>Fungi</taxon>
        <taxon>Dikarya</taxon>
        <taxon>Ascomycota</taxon>
        <taxon>Saccharomycotina</taxon>
        <taxon>Pichiomycetes</taxon>
        <taxon>Debaryomycetaceae</taxon>
        <taxon>Kurtzmaniella</taxon>
    </lineage>
</organism>
<dbReference type="EMBL" id="OZ004259">
    <property type="protein sequence ID" value="CAK7916915.1"/>
    <property type="molecule type" value="Genomic_DNA"/>
</dbReference>
<keyword evidence="1" id="KW-0732">Signal</keyword>
<feature type="signal peptide" evidence="1">
    <location>
        <begin position="1"/>
        <end position="20"/>
    </location>
</feature>
<evidence type="ECO:0000256" key="1">
    <source>
        <dbReference type="SAM" id="SignalP"/>
    </source>
</evidence>
<keyword evidence="3" id="KW-1185">Reference proteome</keyword>
<accession>A0ABP0EH70</accession>
<evidence type="ECO:0008006" key="4">
    <source>
        <dbReference type="Google" id="ProtNLM"/>
    </source>
</evidence>
<gene>
    <name evidence="2" type="ORF">CAAN4_G06128</name>
</gene>